<organism evidence="1 2">
    <name type="scientific">Cinchona calisaya</name>
    <dbReference type="NCBI Taxonomy" id="153742"/>
    <lineage>
        <taxon>Eukaryota</taxon>
        <taxon>Viridiplantae</taxon>
        <taxon>Streptophyta</taxon>
        <taxon>Embryophyta</taxon>
        <taxon>Tracheophyta</taxon>
        <taxon>Spermatophyta</taxon>
        <taxon>Magnoliopsida</taxon>
        <taxon>eudicotyledons</taxon>
        <taxon>Gunneridae</taxon>
        <taxon>Pentapetalae</taxon>
        <taxon>asterids</taxon>
        <taxon>lamiids</taxon>
        <taxon>Gentianales</taxon>
        <taxon>Rubiaceae</taxon>
        <taxon>Cinchonoideae</taxon>
        <taxon>Cinchoneae</taxon>
        <taxon>Cinchona</taxon>
    </lineage>
</organism>
<evidence type="ECO:0000313" key="1">
    <source>
        <dbReference type="EMBL" id="KAL3499018.1"/>
    </source>
</evidence>
<dbReference type="AlphaFoldDB" id="A0ABD2XV17"/>
<sequence length="200" mass="22039">MDAVLSSWFRICEIEKGGYDELCSLDFDIRSYMGKHLTVFWKSGKSEFGYDSSLVSSASLKGEIQDDIARLLERVKFGSDSTLLQFWEASAKFGGLTVLATAGQPVGLGHFSSQLGPPGRVYENGIPEFCPNIEAYSTDEFPLRDYAINECGIQGYWALPIFSRLNMHLVGGVLEFVALKCTAGVVQHQVNPVIQALNKV</sequence>
<proteinExistence type="predicted"/>
<gene>
    <name evidence="1" type="ORF">ACH5RR_041750</name>
</gene>
<accession>A0ABD2XV17</accession>
<reference evidence="1 2" key="1">
    <citation type="submission" date="2024-11" db="EMBL/GenBank/DDBJ databases">
        <title>A near-complete genome assembly of Cinchona calisaya.</title>
        <authorList>
            <person name="Lian D.C."/>
            <person name="Zhao X.W."/>
            <person name="Wei L."/>
        </authorList>
    </citation>
    <scope>NUCLEOTIDE SEQUENCE [LARGE SCALE GENOMIC DNA]</scope>
    <source>
        <tissue evidence="1">Nenye</tissue>
    </source>
</reference>
<evidence type="ECO:0000313" key="2">
    <source>
        <dbReference type="Proteomes" id="UP001630127"/>
    </source>
</evidence>
<comment type="caution">
    <text evidence="1">The sequence shown here is derived from an EMBL/GenBank/DDBJ whole genome shotgun (WGS) entry which is preliminary data.</text>
</comment>
<protein>
    <submittedName>
        <fullName evidence="1">Uncharacterized protein</fullName>
    </submittedName>
</protein>
<dbReference type="PANTHER" id="PTHR32002">
    <property type="entry name" value="PROTEIN NLP8"/>
    <property type="match status" value="1"/>
</dbReference>
<name>A0ABD2XV17_9GENT</name>
<dbReference type="InterPro" id="IPR045012">
    <property type="entry name" value="NLP"/>
</dbReference>
<dbReference type="EMBL" id="JBJUIK010000017">
    <property type="protein sequence ID" value="KAL3499018.1"/>
    <property type="molecule type" value="Genomic_DNA"/>
</dbReference>
<keyword evidence="2" id="KW-1185">Reference proteome</keyword>
<dbReference type="PANTHER" id="PTHR32002:SF62">
    <property type="entry name" value="PROTEIN NLP6-LIKE ISOFORM X1"/>
    <property type="match status" value="1"/>
</dbReference>
<dbReference type="Proteomes" id="UP001630127">
    <property type="component" value="Unassembled WGS sequence"/>
</dbReference>